<evidence type="ECO:0000313" key="1">
    <source>
        <dbReference type="EMBL" id="GCE09297.1"/>
    </source>
</evidence>
<gene>
    <name evidence="1" type="ORF">KDAU_66260</name>
</gene>
<sequence>MAISKQGASRKNAHLALKITIEVQDAAEQFYPESYKLGEHAAAVITNRHRSQLTNLENVAASAFKTSDIFDYIKRQTARYDYWRRPHSQHSQEIFGVRLLNILSKDLEKKHNTICNKLAIQSDTDEGRHLYRHVYLLLIRQFIQQMVVQYEFSANLSQEEKESMFPQKMKGD</sequence>
<dbReference type="OrthoDB" id="158107at2"/>
<name>A0A401ZQZ1_9CHLR</name>
<evidence type="ECO:0000313" key="2">
    <source>
        <dbReference type="Proteomes" id="UP000287224"/>
    </source>
</evidence>
<keyword evidence="2" id="KW-1185">Reference proteome</keyword>
<proteinExistence type="predicted"/>
<reference evidence="2" key="1">
    <citation type="submission" date="2018-12" db="EMBL/GenBank/DDBJ databases">
        <title>Tengunoibacter tsumagoiensis gen. nov., sp. nov., Dictyobacter kobayashii sp. nov., D. alpinus sp. nov., and D. joshuensis sp. nov. and description of Dictyobacteraceae fam. nov. within the order Ktedonobacterales isolated from Tengu-no-mugimeshi.</title>
        <authorList>
            <person name="Wang C.M."/>
            <person name="Zheng Y."/>
            <person name="Sakai Y."/>
            <person name="Toyoda A."/>
            <person name="Minakuchi Y."/>
            <person name="Abe K."/>
            <person name="Yokota A."/>
            <person name="Yabe S."/>
        </authorList>
    </citation>
    <scope>NUCLEOTIDE SEQUENCE [LARGE SCALE GENOMIC DNA]</scope>
    <source>
        <strain evidence="2">S-27</strain>
    </source>
</reference>
<dbReference type="EMBL" id="BIFQ01000002">
    <property type="protein sequence ID" value="GCE09297.1"/>
    <property type="molecule type" value="Genomic_DNA"/>
</dbReference>
<dbReference type="RefSeq" id="WP_126601703.1">
    <property type="nucleotide sequence ID" value="NZ_BIFQ01000002.1"/>
</dbReference>
<organism evidence="1 2">
    <name type="scientific">Dictyobacter aurantiacus</name>
    <dbReference type="NCBI Taxonomy" id="1936993"/>
    <lineage>
        <taxon>Bacteria</taxon>
        <taxon>Bacillati</taxon>
        <taxon>Chloroflexota</taxon>
        <taxon>Ktedonobacteria</taxon>
        <taxon>Ktedonobacterales</taxon>
        <taxon>Dictyobacteraceae</taxon>
        <taxon>Dictyobacter</taxon>
    </lineage>
</organism>
<dbReference type="Proteomes" id="UP000287224">
    <property type="component" value="Unassembled WGS sequence"/>
</dbReference>
<accession>A0A401ZQZ1</accession>
<comment type="caution">
    <text evidence="1">The sequence shown here is derived from an EMBL/GenBank/DDBJ whole genome shotgun (WGS) entry which is preliminary data.</text>
</comment>
<dbReference type="AlphaFoldDB" id="A0A401ZQZ1"/>
<protein>
    <submittedName>
        <fullName evidence="1">Uncharacterized protein</fullName>
    </submittedName>
</protein>